<gene>
    <name evidence="1" type="ORF">Aca07nite_66450</name>
</gene>
<protein>
    <submittedName>
        <fullName evidence="1">Uncharacterized protein</fullName>
    </submittedName>
</protein>
<comment type="caution">
    <text evidence="1">The sequence shown here is derived from an EMBL/GenBank/DDBJ whole genome shotgun (WGS) entry which is preliminary data.</text>
</comment>
<dbReference type="EMBL" id="BOMF01000127">
    <property type="protein sequence ID" value="GID49370.1"/>
    <property type="molecule type" value="Genomic_DNA"/>
</dbReference>
<name>A0ABQ3WSZ6_9ACTN</name>
<sequence length="87" mass="9483">MVLSTRWRMPGLTPYALRSTFDTAARETPAASATSLIVTDRPFLIDMPLTVNRSPALRAAASPIFETFRIHSCVADVDRSTVTAVTT</sequence>
<organism evidence="1">
    <name type="scientific">Actinoplanes campanulatus</name>
    <dbReference type="NCBI Taxonomy" id="113559"/>
    <lineage>
        <taxon>Bacteria</taxon>
        <taxon>Bacillati</taxon>
        <taxon>Actinomycetota</taxon>
        <taxon>Actinomycetes</taxon>
        <taxon>Micromonosporales</taxon>
        <taxon>Micromonosporaceae</taxon>
        <taxon>Actinoplanes</taxon>
    </lineage>
</organism>
<evidence type="ECO:0000313" key="1">
    <source>
        <dbReference type="EMBL" id="GID49370.1"/>
    </source>
</evidence>
<proteinExistence type="predicted"/>
<accession>A0ABQ3WSZ6</accession>
<reference evidence="1" key="1">
    <citation type="submission" date="2021-01" db="EMBL/GenBank/DDBJ databases">
        <title>Whole genome shotgun sequence of Actinoplanes capillaceus NBRC 16408.</title>
        <authorList>
            <person name="Komaki H."/>
            <person name="Tamura T."/>
        </authorList>
    </citation>
    <scope>NUCLEOTIDE SEQUENCE [LARGE SCALE GENOMIC DNA]</scope>
    <source>
        <strain evidence="1">NBRC 16408</strain>
    </source>
</reference>